<accession>A0AAV7DU58</accession>
<dbReference type="InterPro" id="IPR002885">
    <property type="entry name" value="PPR_rpt"/>
</dbReference>
<evidence type="ECO:0000313" key="4">
    <source>
        <dbReference type="Proteomes" id="UP000825729"/>
    </source>
</evidence>
<dbReference type="InterPro" id="IPR046848">
    <property type="entry name" value="E_motif"/>
</dbReference>
<keyword evidence="1" id="KW-0677">Repeat</keyword>
<dbReference type="Proteomes" id="UP000825729">
    <property type="component" value="Unassembled WGS sequence"/>
</dbReference>
<dbReference type="AlphaFoldDB" id="A0AAV7DU58"/>
<name>A0AAV7DU58_ARIFI</name>
<comment type="caution">
    <text evidence="3">The sequence shown here is derived from an EMBL/GenBank/DDBJ whole genome shotgun (WGS) entry which is preliminary data.</text>
</comment>
<evidence type="ECO:0000256" key="2">
    <source>
        <dbReference type="PROSITE-ProRule" id="PRU00708"/>
    </source>
</evidence>
<sequence length="611" mass="67227">MPDWLDDKIWLSVTNGATAKPIEISIGKANEKLPLVSSSFTQAALRAYAKSPRPIEAIIVYNHLLNSTSFTPDNYTYPALLSACSSLRSLSTGRVIHGRLTKAGLASDLYIQNALIHVYGVLAELSDARRLFDLMGVRALDTWNSMLQAYGGDSASRLQVMILFKEMMAGGIGIDHITLLIVLSTCYRLGAVENVKIIHALVIKMGFLDQFKLENSLLNLYAKALDMDSASRLFAEMGPGDLVSNTTMINGYVDSGSIDLAFELFESIPEKDLVVWNSMIGGYVKASQPMKALELFQIMEMKGFASDETTLVIVLSACSSLSNLTFGKFIHQFIHRRNMKVDIFVETALIDMYVKCGSMKQAVQIFSKMKDKDLFTWTTVIMGLGCHGYGKDAVRLFLQMHNDGVEPNEATLVAVLTACSHSGLTAECRYCITKMIEVCKVVPKVEHFGCVIDLLGRLGMLPEAEELIKVVIPIQSRTIVYKALLSACVSHGDVGTGENVAKELREIGAYSHGVCVLLSNFYALAGKWDAVEEIRRTMKLRKHETCTGISPEKREQATLMVLEQWRILITNPRGGIGSGIGSGIGTVGLEVGSEQWDWNSTQNEEPCDTDL</sequence>
<reference evidence="3 4" key="1">
    <citation type="submission" date="2021-07" db="EMBL/GenBank/DDBJ databases">
        <title>The Aristolochia fimbriata genome: insights into angiosperm evolution, floral development and chemical biosynthesis.</title>
        <authorList>
            <person name="Jiao Y."/>
        </authorList>
    </citation>
    <scope>NUCLEOTIDE SEQUENCE [LARGE SCALE GENOMIC DNA]</scope>
    <source>
        <strain evidence="3">IBCAS-2021</strain>
        <tissue evidence="3">Leaf</tissue>
    </source>
</reference>
<dbReference type="GO" id="GO:0009451">
    <property type="term" value="P:RNA modification"/>
    <property type="evidence" value="ECO:0007669"/>
    <property type="project" value="InterPro"/>
</dbReference>
<dbReference type="PANTHER" id="PTHR47926">
    <property type="entry name" value="PENTATRICOPEPTIDE REPEAT-CONTAINING PROTEIN"/>
    <property type="match status" value="1"/>
</dbReference>
<feature type="repeat" description="PPR" evidence="2">
    <location>
        <begin position="373"/>
        <end position="407"/>
    </location>
</feature>
<dbReference type="FunFam" id="1.25.40.10:FF:000090">
    <property type="entry name" value="Pentatricopeptide repeat-containing protein, chloroplastic"/>
    <property type="match status" value="1"/>
</dbReference>
<evidence type="ECO:0000313" key="3">
    <source>
        <dbReference type="EMBL" id="KAG9439540.1"/>
    </source>
</evidence>
<dbReference type="PANTHER" id="PTHR47926:SF436">
    <property type="entry name" value="PENTATRICOPEPTIDE REPEAT-CONTAINING PROTEIN ELI1, CHLOROPLASTIC-LIKE ISOFORM X2"/>
    <property type="match status" value="1"/>
</dbReference>
<dbReference type="Gene3D" id="1.25.40.10">
    <property type="entry name" value="Tetratricopeptide repeat domain"/>
    <property type="match status" value="4"/>
</dbReference>
<evidence type="ECO:0000256" key="1">
    <source>
        <dbReference type="ARBA" id="ARBA00022737"/>
    </source>
</evidence>
<dbReference type="FunFam" id="1.25.40.10:FF:000348">
    <property type="entry name" value="Pentatricopeptide repeat-containing protein chloroplastic"/>
    <property type="match status" value="1"/>
</dbReference>
<proteinExistence type="predicted"/>
<keyword evidence="4" id="KW-1185">Reference proteome</keyword>
<dbReference type="EMBL" id="JAINDJ010000008">
    <property type="protein sequence ID" value="KAG9439540.1"/>
    <property type="molecule type" value="Genomic_DNA"/>
</dbReference>
<dbReference type="Pfam" id="PF20431">
    <property type="entry name" value="E_motif"/>
    <property type="match status" value="1"/>
</dbReference>
<protein>
    <recommendedName>
        <fullName evidence="5">Pentatricopeptide repeat-containing protein</fullName>
    </recommendedName>
</protein>
<evidence type="ECO:0008006" key="5">
    <source>
        <dbReference type="Google" id="ProtNLM"/>
    </source>
</evidence>
<dbReference type="Pfam" id="PF13812">
    <property type="entry name" value="PPR_3"/>
    <property type="match status" value="1"/>
</dbReference>
<dbReference type="GO" id="GO:0003723">
    <property type="term" value="F:RNA binding"/>
    <property type="evidence" value="ECO:0007669"/>
    <property type="project" value="InterPro"/>
</dbReference>
<dbReference type="InterPro" id="IPR011990">
    <property type="entry name" value="TPR-like_helical_dom_sf"/>
</dbReference>
<feature type="repeat" description="PPR" evidence="2">
    <location>
        <begin position="272"/>
        <end position="306"/>
    </location>
</feature>
<feature type="repeat" description="PPR" evidence="2">
    <location>
        <begin position="342"/>
        <end position="372"/>
    </location>
</feature>
<dbReference type="Pfam" id="PF01535">
    <property type="entry name" value="PPR"/>
    <property type="match status" value="2"/>
</dbReference>
<gene>
    <name evidence="3" type="ORF">H6P81_019705</name>
</gene>
<dbReference type="NCBIfam" id="TIGR00756">
    <property type="entry name" value="PPR"/>
    <property type="match status" value="4"/>
</dbReference>
<dbReference type="InterPro" id="IPR046960">
    <property type="entry name" value="PPR_At4g14850-like_plant"/>
</dbReference>
<dbReference type="Pfam" id="PF13041">
    <property type="entry name" value="PPR_2"/>
    <property type="match status" value="2"/>
</dbReference>
<organism evidence="3 4">
    <name type="scientific">Aristolochia fimbriata</name>
    <name type="common">White veined hardy Dutchman's pipe vine</name>
    <dbReference type="NCBI Taxonomy" id="158543"/>
    <lineage>
        <taxon>Eukaryota</taxon>
        <taxon>Viridiplantae</taxon>
        <taxon>Streptophyta</taxon>
        <taxon>Embryophyta</taxon>
        <taxon>Tracheophyta</taxon>
        <taxon>Spermatophyta</taxon>
        <taxon>Magnoliopsida</taxon>
        <taxon>Magnoliidae</taxon>
        <taxon>Piperales</taxon>
        <taxon>Aristolochiaceae</taxon>
        <taxon>Aristolochia</taxon>
    </lineage>
</organism>
<dbReference type="PROSITE" id="PS51375">
    <property type="entry name" value="PPR"/>
    <property type="match status" value="3"/>
</dbReference>